<accession>A0A1M6UPI1</accession>
<keyword evidence="1" id="KW-0472">Membrane</keyword>
<protein>
    <recommendedName>
        <fullName evidence="4">Protein FecR C-terminal domain-containing protein</fullName>
    </recommendedName>
</protein>
<keyword evidence="1" id="KW-1133">Transmembrane helix</keyword>
<dbReference type="OrthoDB" id="1067533at2"/>
<dbReference type="AlphaFoldDB" id="A0A1M6UPI1"/>
<evidence type="ECO:0000313" key="2">
    <source>
        <dbReference type="EMBL" id="SHK71071.1"/>
    </source>
</evidence>
<gene>
    <name evidence="2" type="ORF">SAMN05216463_11041</name>
</gene>
<organism evidence="2 3">
    <name type="scientific">Xylanibacter ruminicola</name>
    <name type="common">Prevotella ruminicola</name>
    <dbReference type="NCBI Taxonomy" id="839"/>
    <lineage>
        <taxon>Bacteria</taxon>
        <taxon>Pseudomonadati</taxon>
        <taxon>Bacteroidota</taxon>
        <taxon>Bacteroidia</taxon>
        <taxon>Bacteroidales</taxon>
        <taxon>Prevotellaceae</taxon>
        <taxon>Xylanibacter</taxon>
    </lineage>
</organism>
<evidence type="ECO:0000313" key="3">
    <source>
        <dbReference type="Proteomes" id="UP000184130"/>
    </source>
</evidence>
<name>A0A1M6UPI1_XYLRU</name>
<feature type="transmembrane region" description="Helical" evidence="1">
    <location>
        <begin position="82"/>
        <end position="103"/>
    </location>
</feature>
<keyword evidence="1" id="KW-0812">Transmembrane</keyword>
<reference evidence="2 3" key="1">
    <citation type="submission" date="2016-11" db="EMBL/GenBank/DDBJ databases">
        <authorList>
            <person name="Jaros S."/>
            <person name="Januszkiewicz K."/>
            <person name="Wedrychowicz H."/>
        </authorList>
    </citation>
    <scope>NUCLEOTIDE SEQUENCE [LARGE SCALE GENOMIC DNA]</scope>
    <source>
        <strain evidence="2 3">KHT3</strain>
    </source>
</reference>
<sequence length="220" mass="25289">MERDEKIQLLLDMQEHPEQFSEQALQTMLDDPEVRKLMEATTQLKQAMLSDENDVNNVDAEWQRFAQTHLTEQKPERSWLKIAATFIGILMMSGIAFAAIHIIRNFSNAGIEPQKTIQETTIANPHQLPADTIKTDTIPSKVVRYDEATLEQILTDMADYYGLSLIWKSEDAKTLRLFYIWNKQQSAVEAIRSMNSFERIRLELSDSILTADLQTSSPKQ</sequence>
<proteinExistence type="predicted"/>
<dbReference type="Proteomes" id="UP000184130">
    <property type="component" value="Unassembled WGS sequence"/>
</dbReference>
<dbReference type="EMBL" id="FRBD01000010">
    <property type="protein sequence ID" value="SHK71071.1"/>
    <property type="molecule type" value="Genomic_DNA"/>
</dbReference>
<evidence type="ECO:0000256" key="1">
    <source>
        <dbReference type="SAM" id="Phobius"/>
    </source>
</evidence>
<evidence type="ECO:0008006" key="4">
    <source>
        <dbReference type="Google" id="ProtNLM"/>
    </source>
</evidence>
<dbReference type="RefSeq" id="WP_073207848.1">
    <property type="nucleotide sequence ID" value="NZ_FRBD01000010.1"/>
</dbReference>